<evidence type="ECO:0000256" key="12">
    <source>
        <dbReference type="PROSITE-ProRule" id="PRU00042"/>
    </source>
</evidence>
<dbReference type="GO" id="GO:0008270">
    <property type="term" value="F:zinc ion binding"/>
    <property type="evidence" value="ECO:0007669"/>
    <property type="project" value="UniProtKB-KW"/>
</dbReference>
<dbReference type="SMART" id="SM00355">
    <property type="entry name" value="ZnF_C2H2"/>
    <property type="match status" value="7"/>
</dbReference>
<dbReference type="KEGG" id="scac:106090095"/>
<keyword evidence="9" id="KW-0804">Transcription</keyword>
<evidence type="ECO:0000259" key="14">
    <source>
        <dbReference type="PROSITE" id="PS50157"/>
    </source>
</evidence>
<feature type="domain" description="C2H2-type" evidence="14">
    <location>
        <begin position="248"/>
        <end position="275"/>
    </location>
</feature>
<evidence type="ECO:0000256" key="8">
    <source>
        <dbReference type="ARBA" id="ARBA00023125"/>
    </source>
</evidence>
<dbReference type="PROSITE" id="PS00028">
    <property type="entry name" value="ZINC_FINGER_C2H2_1"/>
    <property type="match status" value="6"/>
</dbReference>
<feature type="domain" description="C2H2-type" evidence="14">
    <location>
        <begin position="306"/>
        <end position="334"/>
    </location>
</feature>
<evidence type="ECO:0000256" key="2">
    <source>
        <dbReference type="ARBA" id="ARBA00006991"/>
    </source>
</evidence>
<dbReference type="FunFam" id="3.30.160.60:FF:000161">
    <property type="entry name" value="Zinc finger protein 366"/>
    <property type="match status" value="1"/>
</dbReference>
<feature type="domain" description="C2H2-type" evidence="14">
    <location>
        <begin position="164"/>
        <end position="191"/>
    </location>
</feature>
<keyword evidence="7" id="KW-0805">Transcription regulation</keyword>
<feature type="domain" description="C2H2-type" evidence="14">
    <location>
        <begin position="134"/>
        <end position="161"/>
    </location>
</feature>
<dbReference type="GO" id="GO:0005634">
    <property type="term" value="C:nucleus"/>
    <property type="evidence" value="ECO:0007669"/>
    <property type="project" value="UniProtKB-SubCell"/>
</dbReference>
<evidence type="ECO:0000256" key="10">
    <source>
        <dbReference type="ARBA" id="ARBA00023242"/>
    </source>
</evidence>
<dbReference type="FunFam" id="3.30.160.60:FF:001506">
    <property type="entry name" value="Zinc finger protein"/>
    <property type="match status" value="1"/>
</dbReference>
<feature type="region of interest" description="Disordered" evidence="13">
    <location>
        <begin position="427"/>
        <end position="459"/>
    </location>
</feature>
<dbReference type="GO" id="GO:0000977">
    <property type="term" value="F:RNA polymerase II transcription regulatory region sequence-specific DNA binding"/>
    <property type="evidence" value="ECO:0007669"/>
    <property type="project" value="TreeGrafter"/>
</dbReference>
<dbReference type="Pfam" id="PF00096">
    <property type="entry name" value="zf-C2H2"/>
    <property type="match status" value="5"/>
</dbReference>
<comment type="similarity">
    <text evidence="2">Belongs to the krueppel C2H2-type zinc-finger protein family.</text>
</comment>
<dbReference type="InterPro" id="IPR036236">
    <property type="entry name" value="Znf_C2H2_sf"/>
</dbReference>
<evidence type="ECO:0000256" key="11">
    <source>
        <dbReference type="ARBA" id="ARBA00068876"/>
    </source>
</evidence>
<keyword evidence="10" id="KW-0539">Nucleus</keyword>
<accession>A0A1I8PPL1</accession>
<dbReference type="InterPro" id="IPR013087">
    <property type="entry name" value="Znf_C2H2_type"/>
</dbReference>
<dbReference type="OrthoDB" id="8895262at2759"/>
<dbReference type="FunFam" id="3.30.160.60:FF:000446">
    <property type="entry name" value="Zinc finger protein"/>
    <property type="match status" value="1"/>
</dbReference>
<evidence type="ECO:0000256" key="7">
    <source>
        <dbReference type="ARBA" id="ARBA00023015"/>
    </source>
</evidence>
<dbReference type="PANTHER" id="PTHR14196:SF12">
    <property type="entry name" value="ZINC FINGER PROTEIN 208-LIKE"/>
    <property type="match status" value="1"/>
</dbReference>
<feature type="domain" description="C2H2-type" evidence="14">
    <location>
        <begin position="220"/>
        <end position="247"/>
    </location>
</feature>
<evidence type="ECO:0000256" key="1">
    <source>
        <dbReference type="ARBA" id="ARBA00004123"/>
    </source>
</evidence>
<dbReference type="EnsemblMetazoa" id="SCAU009985-RB">
    <property type="protein sequence ID" value="SCAU009985-PB"/>
    <property type="gene ID" value="SCAU009985"/>
</dbReference>
<gene>
    <name evidence="15" type="primary">106090095</name>
</gene>
<feature type="region of interest" description="Disordered" evidence="13">
    <location>
        <begin position="328"/>
        <end position="348"/>
    </location>
</feature>
<organism evidence="15 16">
    <name type="scientific">Stomoxys calcitrans</name>
    <name type="common">Stable fly</name>
    <name type="synonym">Conops calcitrans</name>
    <dbReference type="NCBI Taxonomy" id="35570"/>
    <lineage>
        <taxon>Eukaryota</taxon>
        <taxon>Metazoa</taxon>
        <taxon>Ecdysozoa</taxon>
        <taxon>Arthropoda</taxon>
        <taxon>Hexapoda</taxon>
        <taxon>Insecta</taxon>
        <taxon>Pterygota</taxon>
        <taxon>Neoptera</taxon>
        <taxon>Endopterygota</taxon>
        <taxon>Diptera</taxon>
        <taxon>Brachycera</taxon>
        <taxon>Muscomorpha</taxon>
        <taxon>Muscoidea</taxon>
        <taxon>Muscidae</taxon>
        <taxon>Stomoxys</taxon>
    </lineage>
</organism>
<feature type="compositionally biased region" description="Basic and acidic residues" evidence="13">
    <location>
        <begin position="443"/>
        <end position="459"/>
    </location>
</feature>
<dbReference type="PROSITE" id="PS50157">
    <property type="entry name" value="ZINC_FINGER_C2H2_2"/>
    <property type="match status" value="7"/>
</dbReference>
<evidence type="ECO:0000256" key="6">
    <source>
        <dbReference type="ARBA" id="ARBA00022833"/>
    </source>
</evidence>
<sequence>MINTMLEHVSIKIEAEEQQAVANISDNNNHELHIKQEPGLNYIQAETNGQAENLLVKQEISDAEQNAELQVLRVESPPKRPRRSTRNAVEVQKLKPTANSLKTAKKETQGSKDTDEGSESYSLKTTRVVGKKRFTCEYCPRTFTKRHRLTEHLNAHRNPDEKPFTCDECGKQFRLHIRMKEHKLRHSKTQKYVCEICNLGCCTKPDYKLHMRHHTNDRRFQCTMCPKAFVRSSDLKTHMRVHTGEKPYVCEVCKKCFRANQNLIVHKKLHLGEASKIFKCEYCEKKFLRNSDRKIHMRSHTGEKPFKCEMCDRCYSSNVNVKAHMQRDHLGEEPRIRKKPGPKPKDWKEEVAKQQKLIEELQNQLKLKMKNEEEILPDQQQQLQQPHHFQPQQQHVVVTKIEKLDAEEKPIIQKISVTVSMTLENVTPSTSKVETTNVQETQSDNRRSRNIKGERKSTS</sequence>
<dbReference type="STRING" id="35570.A0A1I8PPL1"/>
<evidence type="ECO:0000256" key="3">
    <source>
        <dbReference type="ARBA" id="ARBA00022723"/>
    </source>
</evidence>
<dbReference type="FunFam" id="3.30.160.60:FF:000145">
    <property type="entry name" value="Zinc finger protein 574"/>
    <property type="match status" value="1"/>
</dbReference>
<dbReference type="FunFam" id="3.30.160.60:FF:000100">
    <property type="entry name" value="Zinc finger 45-like"/>
    <property type="match status" value="1"/>
</dbReference>
<evidence type="ECO:0000256" key="5">
    <source>
        <dbReference type="ARBA" id="ARBA00022771"/>
    </source>
</evidence>
<evidence type="ECO:0000256" key="13">
    <source>
        <dbReference type="SAM" id="MobiDB-lite"/>
    </source>
</evidence>
<dbReference type="VEuPathDB" id="VectorBase:SCAU009985"/>
<feature type="compositionally biased region" description="Basic and acidic residues" evidence="13">
    <location>
        <begin position="104"/>
        <end position="115"/>
    </location>
</feature>
<evidence type="ECO:0000256" key="9">
    <source>
        <dbReference type="ARBA" id="ARBA00023163"/>
    </source>
</evidence>
<feature type="region of interest" description="Disordered" evidence="13">
    <location>
        <begin position="76"/>
        <end position="122"/>
    </location>
</feature>
<keyword evidence="16" id="KW-1185">Reference proteome</keyword>
<keyword evidence="3" id="KW-0479">Metal-binding</keyword>
<evidence type="ECO:0000313" key="16">
    <source>
        <dbReference type="Proteomes" id="UP000095300"/>
    </source>
</evidence>
<dbReference type="SUPFAM" id="SSF57667">
    <property type="entry name" value="beta-beta-alpha zinc fingers"/>
    <property type="match status" value="3"/>
</dbReference>
<evidence type="ECO:0000313" key="15">
    <source>
        <dbReference type="EnsemblMetazoa" id="SCAU009985-PB"/>
    </source>
</evidence>
<evidence type="ECO:0000256" key="4">
    <source>
        <dbReference type="ARBA" id="ARBA00022737"/>
    </source>
</evidence>
<keyword evidence="5 12" id="KW-0863">Zinc-finger</keyword>
<comment type="subcellular location">
    <subcellularLocation>
        <location evidence="1">Nucleus</location>
    </subcellularLocation>
</comment>
<feature type="domain" description="C2H2-type" evidence="14">
    <location>
        <begin position="278"/>
        <end position="305"/>
    </location>
</feature>
<dbReference type="GO" id="GO:0000981">
    <property type="term" value="F:DNA-binding transcription factor activity, RNA polymerase II-specific"/>
    <property type="evidence" value="ECO:0007669"/>
    <property type="project" value="TreeGrafter"/>
</dbReference>
<dbReference type="InterPro" id="IPR050717">
    <property type="entry name" value="C2H2-ZF_Transcription_Reg"/>
</dbReference>
<name>A0A1I8PPL1_STOCA</name>
<proteinExistence type="inferred from homology"/>
<protein>
    <recommendedName>
        <fullName evidence="11">Zinc finger protein 865</fullName>
    </recommendedName>
</protein>
<keyword evidence="8" id="KW-0238">DNA-binding</keyword>
<dbReference type="Proteomes" id="UP000095300">
    <property type="component" value="Unassembled WGS sequence"/>
</dbReference>
<feature type="domain" description="C2H2-type" evidence="14">
    <location>
        <begin position="192"/>
        <end position="219"/>
    </location>
</feature>
<feature type="compositionally biased region" description="Polar residues" evidence="13">
    <location>
        <begin position="427"/>
        <end position="442"/>
    </location>
</feature>
<dbReference type="AlphaFoldDB" id="A0A1I8PPL1"/>
<keyword evidence="6" id="KW-0862">Zinc</keyword>
<keyword evidence="4" id="KW-0677">Repeat</keyword>
<reference evidence="15" key="1">
    <citation type="submission" date="2020-05" db="UniProtKB">
        <authorList>
            <consortium name="EnsemblMetazoa"/>
        </authorList>
    </citation>
    <scope>IDENTIFICATION</scope>
    <source>
        <strain evidence="15">USDA</strain>
    </source>
</reference>
<dbReference type="Gene3D" id="3.30.160.60">
    <property type="entry name" value="Classic Zinc Finger"/>
    <property type="match status" value="5"/>
</dbReference>
<dbReference type="PANTHER" id="PTHR14196">
    <property type="entry name" value="ODD-SKIPPED - RELATED"/>
    <property type="match status" value="1"/>
</dbReference>